<dbReference type="Proteomes" id="UP001189429">
    <property type="component" value="Unassembled WGS sequence"/>
</dbReference>
<proteinExistence type="predicted"/>
<reference evidence="1" key="1">
    <citation type="submission" date="2023-10" db="EMBL/GenBank/DDBJ databases">
        <authorList>
            <person name="Chen Y."/>
            <person name="Shah S."/>
            <person name="Dougan E. K."/>
            <person name="Thang M."/>
            <person name="Chan C."/>
        </authorList>
    </citation>
    <scope>NUCLEOTIDE SEQUENCE [LARGE SCALE GENOMIC DNA]</scope>
</reference>
<keyword evidence="2" id="KW-1185">Reference proteome</keyword>
<evidence type="ECO:0000313" key="1">
    <source>
        <dbReference type="EMBL" id="CAK0898072.1"/>
    </source>
</evidence>
<dbReference type="EMBL" id="CAUYUJ010020425">
    <property type="protein sequence ID" value="CAK0898072.1"/>
    <property type="molecule type" value="Genomic_DNA"/>
</dbReference>
<name>A0ABN9XG55_9DINO</name>
<gene>
    <name evidence="1" type="ORF">PCOR1329_LOCUS76058</name>
</gene>
<protein>
    <submittedName>
        <fullName evidence="1">Uncharacterized protein</fullName>
    </submittedName>
</protein>
<evidence type="ECO:0000313" key="2">
    <source>
        <dbReference type="Proteomes" id="UP001189429"/>
    </source>
</evidence>
<comment type="caution">
    <text evidence="1">The sequence shown here is derived from an EMBL/GenBank/DDBJ whole genome shotgun (WGS) entry which is preliminary data.</text>
</comment>
<sequence>MEAFVSVFRKFGTASNYVSSVKLACLQLRLDTSWFDDAILQMLRGGRKRELRVIGGTIKIQRPFKTKLVTQLVALADRSGQFGFATVLYSSWEILARVSSEAVPAERGDAREAMVLPAGRHSAVYIDCHGALCVRWSRRKHRPRGSFLRRPSRCAQVGPQFCAAHRLGTWLEQFQVGQTLWSFSTSSALGVLRRLLCLFGVHDAKLYTWKCVQGGRAADMSARGCTLGSILSAGEWRSVAVLRYISEQKVGVAEALRQAVDASDTETES</sequence>
<organism evidence="1 2">
    <name type="scientific">Prorocentrum cordatum</name>
    <dbReference type="NCBI Taxonomy" id="2364126"/>
    <lineage>
        <taxon>Eukaryota</taxon>
        <taxon>Sar</taxon>
        <taxon>Alveolata</taxon>
        <taxon>Dinophyceae</taxon>
        <taxon>Prorocentrales</taxon>
        <taxon>Prorocentraceae</taxon>
        <taxon>Prorocentrum</taxon>
    </lineage>
</organism>
<accession>A0ABN9XG55</accession>